<evidence type="ECO:0000313" key="2">
    <source>
        <dbReference type="Proteomes" id="UP000694044"/>
    </source>
</evidence>
<keyword evidence="2" id="KW-1185">Reference proteome</keyword>
<reference evidence="1" key="1">
    <citation type="submission" date="2021-02" db="EMBL/GenBank/DDBJ databases">
        <authorList>
            <person name="Palmer J.M."/>
        </authorList>
    </citation>
    <scope>NUCLEOTIDE SEQUENCE</scope>
    <source>
        <strain evidence="1">SCRP734</strain>
    </source>
</reference>
<gene>
    <name evidence="1" type="ORF">PHYPSEUDO_001602</name>
</gene>
<sequence>MFSPLQGPKFAPNTRAVCIGSGRFMRAVLVPVFRALDSGVVVAQTRGTSFAAACKGTYEVDTIDSEGHVDTAVFELE</sequence>
<protein>
    <submittedName>
        <fullName evidence="1">Uncharacterized protein</fullName>
    </submittedName>
</protein>
<proteinExistence type="predicted"/>
<dbReference type="Proteomes" id="UP000694044">
    <property type="component" value="Unassembled WGS sequence"/>
</dbReference>
<feature type="non-terminal residue" evidence="1">
    <location>
        <position position="1"/>
    </location>
</feature>
<dbReference type="PANTHER" id="PTHR43362:SF1">
    <property type="entry name" value="MANNITOL DEHYDROGENASE 2-RELATED"/>
    <property type="match status" value="1"/>
</dbReference>
<organism evidence="1 2">
    <name type="scientific">Phytophthora pseudosyringae</name>
    <dbReference type="NCBI Taxonomy" id="221518"/>
    <lineage>
        <taxon>Eukaryota</taxon>
        <taxon>Sar</taxon>
        <taxon>Stramenopiles</taxon>
        <taxon>Oomycota</taxon>
        <taxon>Peronosporomycetes</taxon>
        <taxon>Peronosporales</taxon>
        <taxon>Peronosporaceae</taxon>
        <taxon>Phytophthora</taxon>
    </lineage>
</organism>
<dbReference type="GO" id="GO:0016616">
    <property type="term" value="F:oxidoreductase activity, acting on the CH-OH group of donors, NAD or NADP as acceptor"/>
    <property type="evidence" value="ECO:0007669"/>
    <property type="project" value="TreeGrafter"/>
</dbReference>
<dbReference type="PANTHER" id="PTHR43362">
    <property type="entry name" value="MANNITOL DEHYDROGENASE DSF1-RELATED"/>
    <property type="match status" value="1"/>
</dbReference>
<accession>A0A8T1V396</accession>
<evidence type="ECO:0000313" key="1">
    <source>
        <dbReference type="EMBL" id="KAG7375376.1"/>
    </source>
</evidence>
<dbReference type="InterPro" id="IPR050988">
    <property type="entry name" value="Mannitol_DH/Oxidoreductase"/>
</dbReference>
<comment type="caution">
    <text evidence="1">The sequence shown here is derived from an EMBL/GenBank/DDBJ whole genome shotgun (WGS) entry which is preliminary data.</text>
</comment>
<dbReference type="OrthoDB" id="418169at2759"/>
<dbReference type="AlphaFoldDB" id="A0A8T1V396"/>
<name>A0A8T1V396_9STRA</name>
<dbReference type="EMBL" id="JAGDFM010001234">
    <property type="protein sequence ID" value="KAG7375376.1"/>
    <property type="molecule type" value="Genomic_DNA"/>
</dbReference>